<dbReference type="Proteomes" id="UP000316621">
    <property type="component" value="Chromosome 6"/>
</dbReference>
<protein>
    <submittedName>
        <fullName evidence="2">Uncharacterized protein</fullName>
    </submittedName>
</protein>
<feature type="region of interest" description="Disordered" evidence="1">
    <location>
        <begin position="1"/>
        <end position="28"/>
    </location>
</feature>
<dbReference type="AlphaFoldDB" id="A0A4Y7K3P2"/>
<dbReference type="EMBL" id="CM010720">
    <property type="protein sequence ID" value="RZC66595.1"/>
    <property type="molecule type" value="Genomic_DNA"/>
</dbReference>
<organism evidence="2 3">
    <name type="scientific">Papaver somniferum</name>
    <name type="common">Opium poppy</name>
    <dbReference type="NCBI Taxonomy" id="3469"/>
    <lineage>
        <taxon>Eukaryota</taxon>
        <taxon>Viridiplantae</taxon>
        <taxon>Streptophyta</taxon>
        <taxon>Embryophyta</taxon>
        <taxon>Tracheophyta</taxon>
        <taxon>Spermatophyta</taxon>
        <taxon>Magnoliopsida</taxon>
        <taxon>Ranunculales</taxon>
        <taxon>Papaveraceae</taxon>
        <taxon>Papaveroideae</taxon>
        <taxon>Papaver</taxon>
    </lineage>
</organism>
<evidence type="ECO:0000313" key="3">
    <source>
        <dbReference type="Proteomes" id="UP000316621"/>
    </source>
</evidence>
<evidence type="ECO:0000313" key="2">
    <source>
        <dbReference type="EMBL" id="RZC66595.1"/>
    </source>
</evidence>
<proteinExistence type="predicted"/>
<dbReference type="Gramene" id="RZC66595">
    <property type="protein sequence ID" value="RZC66595"/>
    <property type="gene ID" value="C5167_010279"/>
</dbReference>
<gene>
    <name evidence="2" type="ORF">C5167_010279</name>
</gene>
<evidence type="ECO:0000256" key="1">
    <source>
        <dbReference type="SAM" id="MobiDB-lite"/>
    </source>
</evidence>
<reference evidence="2 3" key="1">
    <citation type="journal article" date="2018" name="Science">
        <title>The opium poppy genome and morphinan production.</title>
        <authorList>
            <person name="Guo L."/>
            <person name="Winzer T."/>
            <person name="Yang X."/>
            <person name="Li Y."/>
            <person name="Ning Z."/>
            <person name="He Z."/>
            <person name="Teodor R."/>
            <person name="Lu Y."/>
            <person name="Bowser T.A."/>
            <person name="Graham I.A."/>
            <person name="Ye K."/>
        </authorList>
    </citation>
    <scope>NUCLEOTIDE SEQUENCE [LARGE SCALE GENOMIC DNA]</scope>
    <source>
        <strain evidence="3">cv. HN1</strain>
        <tissue evidence="2">Leaves</tissue>
    </source>
</reference>
<sequence length="113" mass="12592">MELAKGCFGKGKLEKDKSGPSNPNKPMLAWPMNIFQKGKHASPSSTSNVSYPLKQRFPRLVLEGKGPIQQAEKRKKIIVKSYYSCGNRDGAHRLAAAAEVEEYADIQGFLMMY</sequence>
<accession>A0A4Y7K3P2</accession>
<keyword evidence="3" id="KW-1185">Reference proteome</keyword>
<name>A0A4Y7K3P2_PAPSO</name>